<feature type="region of interest" description="Disordered" evidence="1">
    <location>
        <begin position="127"/>
        <end position="155"/>
    </location>
</feature>
<evidence type="ECO:0000256" key="1">
    <source>
        <dbReference type="SAM" id="MobiDB-lite"/>
    </source>
</evidence>
<evidence type="ECO:0000313" key="2">
    <source>
        <dbReference type="EMBL" id="KAG1301403.1"/>
    </source>
</evidence>
<proteinExistence type="predicted"/>
<dbReference type="AlphaFoldDB" id="A0A9P6WYN5"/>
<comment type="caution">
    <text evidence="2">The sequence shown here is derived from an EMBL/GenBank/DDBJ whole genome shotgun (WGS) entry which is preliminary data.</text>
</comment>
<protein>
    <submittedName>
        <fullName evidence="2">Uncharacterized protein</fullName>
    </submittedName>
</protein>
<gene>
    <name evidence="2" type="ORF">G6F64_011836</name>
</gene>
<dbReference type="Proteomes" id="UP000716291">
    <property type="component" value="Unassembled WGS sequence"/>
</dbReference>
<name>A0A9P6WYN5_RHIOR</name>
<reference evidence="2" key="1">
    <citation type="journal article" date="2020" name="Microb. Genom.">
        <title>Genetic diversity of clinical and environmental Mucorales isolates obtained from an investigation of mucormycosis cases among solid organ transplant recipients.</title>
        <authorList>
            <person name="Nguyen M.H."/>
            <person name="Kaul D."/>
            <person name="Muto C."/>
            <person name="Cheng S.J."/>
            <person name="Richter R.A."/>
            <person name="Bruno V.M."/>
            <person name="Liu G."/>
            <person name="Beyhan S."/>
            <person name="Sundermann A.J."/>
            <person name="Mounaud S."/>
            <person name="Pasculle A.W."/>
            <person name="Nierman W.C."/>
            <person name="Driscoll E."/>
            <person name="Cumbie R."/>
            <person name="Clancy C.J."/>
            <person name="Dupont C.L."/>
        </authorList>
    </citation>
    <scope>NUCLEOTIDE SEQUENCE</scope>
    <source>
        <strain evidence="2">GL11</strain>
    </source>
</reference>
<keyword evidence="3" id="KW-1185">Reference proteome</keyword>
<sequence length="215" mass="24469">MTYKGHKELKKYIDQTPKASFTKVVEKEVVNLANWSFQESINTSPALNGFWFEKYRQVYMEVNGNAKGLRKPKSFNLLIWNDILARINRRRKLVDRCSEAALDVTAAVVKSSTAQVTQSLNHRNLPINDNLAESRGNEEASTEESSDPGDSIEVKNSDLNNYAAKKLLGTFDENDKTTIRQKLTKGDSIEQRITNHIIELLCQDHLTPIEQETLK</sequence>
<evidence type="ECO:0000313" key="3">
    <source>
        <dbReference type="Proteomes" id="UP000716291"/>
    </source>
</evidence>
<organism evidence="2 3">
    <name type="scientific">Rhizopus oryzae</name>
    <name type="common">Mucormycosis agent</name>
    <name type="synonym">Rhizopus arrhizus var. delemar</name>
    <dbReference type="NCBI Taxonomy" id="64495"/>
    <lineage>
        <taxon>Eukaryota</taxon>
        <taxon>Fungi</taxon>
        <taxon>Fungi incertae sedis</taxon>
        <taxon>Mucoromycota</taxon>
        <taxon>Mucoromycotina</taxon>
        <taxon>Mucoromycetes</taxon>
        <taxon>Mucorales</taxon>
        <taxon>Mucorineae</taxon>
        <taxon>Rhizopodaceae</taxon>
        <taxon>Rhizopus</taxon>
    </lineage>
</organism>
<dbReference type="EMBL" id="JAANQT010003118">
    <property type="protein sequence ID" value="KAG1301403.1"/>
    <property type="molecule type" value="Genomic_DNA"/>
</dbReference>
<accession>A0A9P6WYN5</accession>